<evidence type="ECO:0000259" key="2">
    <source>
        <dbReference type="Pfam" id="PF08327"/>
    </source>
</evidence>
<evidence type="ECO:0000256" key="1">
    <source>
        <dbReference type="ARBA" id="ARBA00006817"/>
    </source>
</evidence>
<dbReference type="CDD" id="cd07814">
    <property type="entry name" value="SRPBCC_CalC_Aha1-like"/>
    <property type="match status" value="1"/>
</dbReference>
<dbReference type="RefSeq" id="WP_266014688.1">
    <property type="nucleotide sequence ID" value="NZ_JAPFQP010000004.1"/>
</dbReference>
<reference evidence="3" key="1">
    <citation type="submission" date="2022-11" db="EMBL/GenBank/DDBJ databases">
        <title>The characterization of three novel Bacteroidetes species and genomic analysis of their roles in tidal elemental geochemical cycles.</title>
        <authorList>
            <person name="Ma K.-J."/>
        </authorList>
    </citation>
    <scope>NUCLEOTIDE SEQUENCE</scope>
    <source>
        <strain evidence="3">M415</strain>
    </source>
</reference>
<comment type="caution">
    <text evidence="3">The sequence shown here is derived from an EMBL/GenBank/DDBJ whole genome shotgun (WGS) entry which is preliminary data.</text>
</comment>
<comment type="similarity">
    <text evidence="1">Belongs to the AHA1 family.</text>
</comment>
<dbReference type="AlphaFoldDB" id="A0AAE3SQG0"/>
<dbReference type="Gene3D" id="3.30.530.20">
    <property type="match status" value="1"/>
</dbReference>
<dbReference type="SUPFAM" id="SSF55961">
    <property type="entry name" value="Bet v1-like"/>
    <property type="match status" value="1"/>
</dbReference>
<name>A0AAE3SQG0_9FLAO</name>
<sequence>MHKYLAIIICFFSVSLLSGQNDQDTKEKRVVSRIDTTKSPELVLIQEFIVNVPLDSVWNAYTTKEGWESWAVAIAEIDLRVNGTIKTNYDKSGEIGDDSTITLHIRNYVPKRLLTLQAELTDNFPNFMKEDEKDLYNVILFEKLNPEETKVTSYGIGYKTSEKYLSLMKFFIQGNELSYNNLISYLETGKPSIKQ</sequence>
<feature type="domain" description="Activator of Hsp90 ATPase homologue 1/2-like C-terminal" evidence="2">
    <location>
        <begin position="51"/>
        <end position="187"/>
    </location>
</feature>
<gene>
    <name evidence="3" type="ORF">OO016_12775</name>
</gene>
<dbReference type="Proteomes" id="UP001207116">
    <property type="component" value="Unassembled WGS sequence"/>
</dbReference>
<organism evidence="3 4">
    <name type="scientific">Lentiprolixibacter aurantiacus</name>
    <dbReference type="NCBI Taxonomy" id="2993939"/>
    <lineage>
        <taxon>Bacteria</taxon>
        <taxon>Pseudomonadati</taxon>
        <taxon>Bacteroidota</taxon>
        <taxon>Flavobacteriia</taxon>
        <taxon>Flavobacteriales</taxon>
        <taxon>Flavobacteriaceae</taxon>
        <taxon>Lentiprolixibacter</taxon>
    </lineage>
</organism>
<dbReference type="InterPro" id="IPR013538">
    <property type="entry name" value="ASHA1/2-like_C"/>
</dbReference>
<evidence type="ECO:0000313" key="4">
    <source>
        <dbReference type="Proteomes" id="UP001207116"/>
    </source>
</evidence>
<protein>
    <submittedName>
        <fullName evidence="3">SRPBCC domain-containing protein</fullName>
    </submittedName>
</protein>
<accession>A0AAE3SQG0</accession>
<proteinExistence type="inferred from homology"/>
<evidence type="ECO:0000313" key="3">
    <source>
        <dbReference type="EMBL" id="MCX2720482.1"/>
    </source>
</evidence>
<dbReference type="EMBL" id="JAPFQP010000004">
    <property type="protein sequence ID" value="MCX2720482.1"/>
    <property type="molecule type" value="Genomic_DNA"/>
</dbReference>
<dbReference type="InterPro" id="IPR023393">
    <property type="entry name" value="START-like_dom_sf"/>
</dbReference>
<keyword evidence="4" id="KW-1185">Reference proteome</keyword>
<dbReference type="Pfam" id="PF08327">
    <property type="entry name" value="AHSA1"/>
    <property type="match status" value="1"/>
</dbReference>